<keyword evidence="3 6" id="KW-0812">Transmembrane</keyword>
<feature type="transmembrane region" description="Helical" evidence="6">
    <location>
        <begin position="213"/>
        <end position="233"/>
    </location>
</feature>
<protein>
    <recommendedName>
        <fullName evidence="6">SURF1-like protein</fullName>
    </recommendedName>
</protein>
<dbReference type="Pfam" id="PF02104">
    <property type="entry name" value="SURF1"/>
    <property type="match status" value="1"/>
</dbReference>
<evidence type="ECO:0000256" key="2">
    <source>
        <dbReference type="ARBA" id="ARBA00007165"/>
    </source>
</evidence>
<dbReference type="CDD" id="cd06662">
    <property type="entry name" value="SURF1"/>
    <property type="match status" value="1"/>
</dbReference>
<sequence length="239" mass="27554">MVSLTCFNRRFTPDWRMTILALLAILFFTRLGFWQLERAEEKKQMLAAQASLAKQAPLSWEATLPLPKQYQPVRVSGQYLDEILLLDNQHYQHQFGYHVLSPLLLSSGQILLIDRGWVAGDIRRQNFPAINTPKDLVTLTGSAYYPSDKNWVLGQVMEEKTAKMAIIERVDSKLISQFLHKSVYPFIIRLENGGGQNFVREWPVVAMPPERHYAYAMQWFAIASVVLILFIALNMKKKL</sequence>
<keyword evidence="4 6" id="KW-1133">Transmembrane helix</keyword>
<evidence type="ECO:0000313" key="8">
    <source>
        <dbReference type="Proteomes" id="UP000044071"/>
    </source>
</evidence>
<evidence type="ECO:0000256" key="5">
    <source>
        <dbReference type="ARBA" id="ARBA00023136"/>
    </source>
</evidence>
<organism evidence="7 8">
    <name type="scientific">Legionella massiliensis</name>
    <dbReference type="NCBI Taxonomy" id="1034943"/>
    <lineage>
        <taxon>Bacteria</taxon>
        <taxon>Pseudomonadati</taxon>
        <taxon>Pseudomonadota</taxon>
        <taxon>Gammaproteobacteria</taxon>
        <taxon>Legionellales</taxon>
        <taxon>Legionellaceae</taxon>
        <taxon>Legionella</taxon>
    </lineage>
</organism>
<dbReference type="PANTHER" id="PTHR23427">
    <property type="entry name" value="SURFEIT LOCUS PROTEIN"/>
    <property type="match status" value="1"/>
</dbReference>
<dbReference type="PROSITE" id="PS50895">
    <property type="entry name" value="SURF1"/>
    <property type="match status" value="1"/>
</dbReference>
<dbReference type="RefSeq" id="WP_043874040.1">
    <property type="nucleotide sequence ID" value="NZ_CCVW01000002.1"/>
</dbReference>
<comment type="similarity">
    <text evidence="2 6">Belongs to the SURF1 family.</text>
</comment>
<dbReference type="AlphaFoldDB" id="A0A078L0E5"/>
<proteinExistence type="inferred from homology"/>
<evidence type="ECO:0000256" key="3">
    <source>
        <dbReference type="ARBA" id="ARBA00022692"/>
    </source>
</evidence>
<evidence type="ECO:0000256" key="4">
    <source>
        <dbReference type="ARBA" id="ARBA00022989"/>
    </source>
</evidence>
<name>A0A078L0E5_9GAMM</name>
<dbReference type="PANTHER" id="PTHR23427:SF2">
    <property type="entry name" value="SURFEIT LOCUS PROTEIN 1"/>
    <property type="match status" value="1"/>
</dbReference>
<keyword evidence="6" id="KW-1003">Cell membrane</keyword>
<keyword evidence="8" id="KW-1185">Reference proteome</keyword>
<keyword evidence="5 6" id="KW-0472">Membrane</keyword>
<evidence type="ECO:0000256" key="1">
    <source>
        <dbReference type="ARBA" id="ARBA00004370"/>
    </source>
</evidence>
<reference evidence="7 8" key="1">
    <citation type="submission" date="2014-06" db="EMBL/GenBank/DDBJ databases">
        <authorList>
            <person name="Urmite Genomes Urmite Genomes"/>
        </authorList>
    </citation>
    <scope>NUCLEOTIDE SEQUENCE [LARGE SCALE GENOMIC DNA]</scope>
</reference>
<evidence type="ECO:0000313" key="7">
    <source>
        <dbReference type="EMBL" id="CDZ77514.1"/>
    </source>
</evidence>
<accession>A0A078L0E5</accession>
<dbReference type="GO" id="GO:0005886">
    <property type="term" value="C:plasma membrane"/>
    <property type="evidence" value="ECO:0007669"/>
    <property type="project" value="UniProtKB-SubCell"/>
</dbReference>
<dbReference type="eggNOG" id="COG3346">
    <property type="taxonomic scope" value="Bacteria"/>
</dbReference>
<comment type="caution">
    <text evidence="6">Lacks conserved residue(s) required for the propagation of feature annotation.</text>
</comment>
<gene>
    <name evidence="7" type="ORF">BN59_01797</name>
</gene>
<dbReference type="OrthoDB" id="9789940at2"/>
<dbReference type="InterPro" id="IPR002994">
    <property type="entry name" value="Surf1/Shy1"/>
</dbReference>
<dbReference type="InterPro" id="IPR045214">
    <property type="entry name" value="Surf1/Surf4"/>
</dbReference>
<dbReference type="STRING" id="1034943.BN59_01797"/>
<evidence type="ECO:0000256" key="6">
    <source>
        <dbReference type="RuleBase" id="RU363076"/>
    </source>
</evidence>
<comment type="subcellular location">
    <subcellularLocation>
        <location evidence="6">Cell membrane</location>
        <topology evidence="6">Multi-pass membrane protein</topology>
    </subcellularLocation>
    <subcellularLocation>
        <location evidence="1">Membrane</location>
    </subcellularLocation>
</comment>
<dbReference type="EMBL" id="CCSB01000002">
    <property type="protein sequence ID" value="CDZ77514.1"/>
    <property type="molecule type" value="Genomic_DNA"/>
</dbReference>
<dbReference type="Proteomes" id="UP000044071">
    <property type="component" value="Unassembled WGS sequence"/>
</dbReference>